<dbReference type="PANTHER" id="PTHR44154">
    <property type="entry name" value="QUINONE OXIDOREDUCTASE"/>
    <property type="match status" value="1"/>
</dbReference>
<gene>
    <name evidence="3" type="ORF">Ssi02_43780</name>
</gene>
<organism evidence="3 4">
    <name type="scientific">Sinosporangium siamense</name>
    <dbReference type="NCBI Taxonomy" id="1367973"/>
    <lineage>
        <taxon>Bacteria</taxon>
        <taxon>Bacillati</taxon>
        <taxon>Actinomycetota</taxon>
        <taxon>Actinomycetes</taxon>
        <taxon>Streptosporangiales</taxon>
        <taxon>Streptosporangiaceae</taxon>
        <taxon>Sinosporangium</taxon>
    </lineage>
</organism>
<keyword evidence="1" id="KW-0521">NADP</keyword>
<dbReference type="SUPFAM" id="SSF50129">
    <property type="entry name" value="GroES-like"/>
    <property type="match status" value="1"/>
</dbReference>
<dbReference type="Gene3D" id="3.90.180.10">
    <property type="entry name" value="Medium-chain alcohol dehydrogenases, catalytic domain"/>
    <property type="match status" value="1"/>
</dbReference>
<dbReference type="PANTHER" id="PTHR44154:SF1">
    <property type="entry name" value="QUINONE OXIDOREDUCTASE"/>
    <property type="match status" value="1"/>
</dbReference>
<dbReference type="EMBL" id="BOOW01000028">
    <property type="protein sequence ID" value="GII94147.1"/>
    <property type="molecule type" value="Genomic_DNA"/>
</dbReference>
<dbReference type="InterPro" id="IPR013154">
    <property type="entry name" value="ADH-like_N"/>
</dbReference>
<dbReference type="Proteomes" id="UP000606172">
    <property type="component" value="Unassembled WGS sequence"/>
</dbReference>
<protein>
    <recommendedName>
        <fullName evidence="2">Alcohol dehydrogenase-like N-terminal domain-containing protein</fullName>
    </recommendedName>
</protein>
<evidence type="ECO:0000259" key="2">
    <source>
        <dbReference type="Pfam" id="PF08240"/>
    </source>
</evidence>
<evidence type="ECO:0000313" key="4">
    <source>
        <dbReference type="Proteomes" id="UP000606172"/>
    </source>
</evidence>
<dbReference type="RefSeq" id="WP_204028330.1">
    <property type="nucleotide sequence ID" value="NZ_BOOW01000028.1"/>
</dbReference>
<dbReference type="InterPro" id="IPR051603">
    <property type="entry name" value="Zinc-ADH_QOR/CCCR"/>
</dbReference>
<feature type="domain" description="Alcohol dehydrogenase-like N-terminal" evidence="2">
    <location>
        <begin position="38"/>
        <end position="97"/>
    </location>
</feature>
<proteinExistence type="predicted"/>
<evidence type="ECO:0000256" key="1">
    <source>
        <dbReference type="ARBA" id="ARBA00022857"/>
    </source>
</evidence>
<comment type="caution">
    <text evidence="3">The sequence shown here is derived from an EMBL/GenBank/DDBJ whole genome shotgun (WGS) entry which is preliminary data.</text>
</comment>
<name>A0A919RI14_9ACTN</name>
<sequence length="142" mass="14989">MGERHAADFLGTMRAARIHEYGEALVISLDEVPVPKPGPDEVLIKVAATSTNPSEAGLRMGLLHDVLGVTLLHTPGWDVAGTVVTGAGDFAPGDRVIGLVALIDKGVVDVEADTRPLESLADLHRDAERGLIRGKVTLIVEK</sequence>
<keyword evidence="4" id="KW-1185">Reference proteome</keyword>
<dbReference type="InterPro" id="IPR011032">
    <property type="entry name" value="GroES-like_sf"/>
</dbReference>
<accession>A0A919RI14</accession>
<reference evidence="3" key="1">
    <citation type="submission" date="2021-01" db="EMBL/GenBank/DDBJ databases">
        <title>Whole genome shotgun sequence of Sinosporangium siamense NBRC 109515.</title>
        <authorList>
            <person name="Komaki H."/>
            <person name="Tamura T."/>
        </authorList>
    </citation>
    <scope>NUCLEOTIDE SEQUENCE</scope>
    <source>
        <strain evidence="3">NBRC 109515</strain>
    </source>
</reference>
<dbReference type="AlphaFoldDB" id="A0A919RI14"/>
<evidence type="ECO:0000313" key="3">
    <source>
        <dbReference type="EMBL" id="GII94147.1"/>
    </source>
</evidence>
<dbReference type="Pfam" id="PF08240">
    <property type="entry name" value="ADH_N"/>
    <property type="match status" value="1"/>
</dbReference>